<dbReference type="eggNOG" id="ENOG502SIVW">
    <property type="taxonomic scope" value="Eukaryota"/>
</dbReference>
<name>E4ZW58_LEPMJ</name>
<evidence type="ECO:0000313" key="4">
    <source>
        <dbReference type="EMBL" id="CBX95834.1"/>
    </source>
</evidence>
<gene>
    <name evidence="4" type="ORF">LEMA_P029860.1</name>
</gene>
<organism evidence="5">
    <name type="scientific">Leptosphaeria maculans (strain JN3 / isolate v23.1.3 / race Av1-4-5-6-7-8)</name>
    <name type="common">Blackleg fungus</name>
    <name type="synonym">Phoma lingam</name>
    <dbReference type="NCBI Taxonomy" id="985895"/>
    <lineage>
        <taxon>Eukaryota</taxon>
        <taxon>Fungi</taxon>
        <taxon>Dikarya</taxon>
        <taxon>Ascomycota</taxon>
        <taxon>Pezizomycotina</taxon>
        <taxon>Dothideomycetes</taxon>
        <taxon>Pleosporomycetidae</taxon>
        <taxon>Pleosporales</taxon>
        <taxon>Pleosporineae</taxon>
        <taxon>Leptosphaeriaceae</taxon>
        <taxon>Plenodomus</taxon>
        <taxon>Plenodomus lingam/Leptosphaeria maculans species complex</taxon>
    </lineage>
</organism>
<accession>E4ZW58</accession>
<dbReference type="InterPro" id="IPR019019">
    <property type="entry name" value="H-type_lectin_domain"/>
</dbReference>
<evidence type="ECO:0000256" key="2">
    <source>
        <dbReference type="SAM" id="MobiDB-lite"/>
    </source>
</evidence>
<dbReference type="VEuPathDB" id="FungiDB:LEMA_P029860.1"/>
<dbReference type="GO" id="GO:0030246">
    <property type="term" value="F:carbohydrate binding"/>
    <property type="evidence" value="ECO:0007669"/>
    <property type="project" value="InterPro"/>
</dbReference>
<dbReference type="OMA" id="DPDRVDN"/>
<evidence type="ECO:0000259" key="3">
    <source>
        <dbReference type="Pfam" id="PF09458"/>
    </source>
</evidence>
<keyword evidence="5" id="KW-1185">Reference proteome</keyword>
<dbReference type="SUPFAM" id="SSF141086">
    <property type="entry name" value="Agglutinin HPA-like"/>
    <property type="match status" value="2"/>
</dbReference>
<dbReference type="GO" id="GO:0007155">
    <property type="term" value="P:cell adhesion"/>
    <property type="evidence" value="ECO:0007669"/>
    <property type="project" value="InterPro"/>
</dbReference>
<dbReference type="Pfam" id="PF09458">
    <property type="entry name" value="H_lectin"/>
    <property type="match status" value="2"/>
</dbReference>
<reference evidence="5" key="1">
    <citation type="journal article" date="2011" name="Nat. Commun.">
        <title>Effector diversification within compartments of the Leptosphaeria maculans genome affected by Repeat-Induced Point mutations.</title>
        <authorList>
            <person name="Rouxel T."/>
            <person name="Grandaubert J."/>
            <person name="Hane J.K."/>
            <person name="Hoede C."/>
            <person name="van de Wouw A.P."/>
            <person name="Couloux A."/>
            <person name="Dominguez V."/>
            <person name="Anthouard V."/>
            <person name="Bally P."/>
            <person name="Bourras S."/>
            <person name="Cozijnsen A.J."/>
            <person name="Ciuffetti L.M."/>
            <person name="Degrave A."/>
            <person name="Dilmaghani A."/>
            <person name="Duret L."/>
            <person name="Fudal I."/>
            <person name="Goodwin S.B."/>
            <person name="Gout L."/>
            <person name="Glaser N."/>
            <person name="Linglin J."/>
            <person name="Kema G.H.J."/>
            <person name="Lapalu N."/>
            <person name="Lawrence C.B."/>
            <person name="May K."/>
            <person name="Meyer M."/>
            <person name="Ollivier B."/>
            <person name="Poulain J."/>
            <person name="Schoch C.L."/>
            <person name="Simon A."/>
            <person name="Spatafora J.W."/>
            <person name="Stachowiak A."/>
            <person name="Turgeon B.G."/>
            <person name="Tyler B.M."/>
            <person name="Vincent D."/>
            <person name="Weissenbach J."/>
            <person name="Amselem J."/>
            <person name="Quesneville H."/>
            <person name="Oliver R.P."/>
            <person name="Wincker P."/>
            <person name="Balesdent M.-H."/>
            <person name="Howlett B.J."/>
        </authorList>
    </citation>
    <scope>NUCLEOTIDE SEQUENCE [LARGE SCALE GENOMIC DNA]</scope>
    <source>
        <strain evidence="5">JN3 / isolate v23.1.3 / race Av1-4-5-6-7-8</strain>
    </source>
</reference>
<dbReference type="STRING" id="985895.E4ZW58"/>
<evidence type="ECO:0000256" key="1">
    <source>
        <dbReference type="SAM" id="Coils"/>
    </source>
</evidence>
<dbReference type="OrthoDB" id="3231004at2759"/>
<evidence type="ECO:0000313" key="5">
    <source>
        <dbReference type="Proteomes" id="UP000002668"/>
    </source>
</evidence>
<feature type="domain" description="H-type lectin" evidence="3">
    <location>
        <begin position="1177"/>
        <end position="1238"/>
    </location>
</feature>
<proteinExistence type="predicted"/>
<sequence length="1434" mass="158304">MSLLLAPYNHAMRLGQGFNSYTQQICIDDAVVIDEQHPENVVTNDGTTMRIMAQKSAQPSAWTRQKEVIVGQPATAILVENARKAKAEVAFIEAEIAEEAAEKTLESSVSKEEVDKQKADQKASNSEKNPKATKPQKHTGEDEKPSVEAPSDESGSTKDVAEDEEAPEENLATSDEGTAMTPQSSSDKTASGSEKLTKIHKIENSAAEDIPTSTDVAKTPRGRAASTEPVADTKATKPATEQPASEKLLGKPVHSNGDPMEMNPKAIEETIQGNAIESDKAHRGLVAANLQANSGKPPPQKKPSQRSSSSDRVRQTALPTGPPNRAAIRSALTGKRLTDAAKAAKDEAEMVRRQAEEAELLAEHRRDQKALQLQQRKDEMDRRTEDRDEQRAIRAEKRAWDAKRREDARKAIENAANLQATSLQDLEKIRAQNQFVERFSGMAEQSAKYDFDPTAPRGPSQNVTYTSRFVDRLSDVTEDMSVSASLSIKAGKVGGSGKGSFVDSDKFKESDLNFYISVKVVNQTINFKDPLVYNPLSNIDKDNFREVYGDSFISGFVEGGEFNAVVSMKILNKAKKSDIQAEAKVALTVGPVDVSGQANLGIARSNIQTNTETTIQVSWSGGGHIKPMEQQWDIHSLMSAAARFPDLVADCPQRTYAILTKYDSLRSFVARKPASYTALQYENAQLYTSTLLDSFVSYKSLYKRLGEQIYGVQTKLLEITPWTDEEQKNVEEYSTAVTRMGTKDPVSGLYPHRDVDKYFEASITGLSSARTAIRRQMARIVNEVDLMEKNPKLATDEDHVEPYQSPVAFEARLPTVDVPERLRVKGNPLSGKSLTTKTLSESEQKAQLEAEAELAKGGPLYTAGVDGNEVRSFDSLLLENPTLSAHFRASSAVGESDNAVGKLFNNLEFLKSDWVITSIRTEMANGALVFLAVHYGNGLVVERGASQDKARVKKFGPFAPGERINSASIEHGKRKGENMPKQVLGLRLFTNRGRSLIARALHSDTTDKGLVTRDGVIYEEVKVQYMDMPFNSGTIKGFFGRSDDSGDGKIYRLGVIWCRLDDLKPEEAEADFTTAEDVVDLDDLALLQKDQTTGNKALEAIQQRLENTEQQLAKSRSSILTSEDQLAKTRQDIATRDSKIAELERLRKPVWEAQSGSFSAKDKGWPGGQNIGHNCAVTFSKSYPSPPKLLFGLSAIDCESGKPRCLSLAGPEVTASGFSVHAAAWNNTYGYRIDCNWMTLPDDLHLETGMLYTGNGNRGAWEEDIFFSQSFASPPKIAVWIQEFEWHNQGFMSITCVAEQITANRFKLKVLSWADRSYRQVRVQYLAYPAEEDGKRVKSGRNTVHRSPGSMENKGPFYGQPFTKQPQTFVAICETDFNSSRNLRFECSARAPNKEELSRHMAVILLPAALVEDGSFKIRTSSDETRTGKELFSL</sequence>
<feature type="region of interest" description="Disordered" evidence="2">
    <location>
        <begin position="103"/>
        <end position="391"/>
    </location>
</feature>
<dbReference type="HOGENOM" id="CLU_266002_0_0_1"/>
<dbReference type="EMBL" id="FP929127">
    <property type="protein sequence ID" value="CBX95834.1"/>
    <property type="molecule type" value="Genomic_DNA"/>
</dbReference>
<feature type="region of interest" description="Disordered" evidence="2">
    <location>
        <begin position="1337"/>
        <end position="1356"/>
    </location>
</feature>
<feature type="compositionally biased region" description="Basic and acidic residues" evidence="2">
    <location>
        <begin position="336"/>
        <end position="391"/>
    </location>
</feature>
<feature type="coiled-coil region" evidence="1">
    <location>
        <begin position="1098"/>
        <end position="1125"/>
    </location>
</feature>
<feature type="compositionally biased region" description="Basic and acidic residues" evidence="2">
    <location>
        <begin position="103"/>
        <end position="121"/>
    </location>
</feature>
<dbReference type="InParanoid" id="E4ZW58"/>
<feature type="compositionally biased region" description="Polar residues" evidence="2">
    <location>
        <begin position="171"/>
        <end position="194"/>
    </location>
</feature>
<dbReference type="Proteomes" id="UP000002668">
    <property type="component" value="Genome"/>
</dbReference>
<dbReference type="InterPro" id="IPR037221">
    <property type="entry name" value="H-type_lectin_dom_sf"/>
</dbReference>
<keyword evidence="1" id="KW-0175">Coiled coil</keyword>
<feature type="domain" description="H-type lectin" evidence="3">
    <location>
        <begin position="1264"/>
        <end position="1328"/>
    </location>
</feature>
<protein>
    <recommendedName>
        <fullName evidence="3">H-type lectin domain-containing protein</fullName>
    </recommendedName>
</protein>
<dbReference type="Gene3D" id="2.60.40.2080">
    <property type="match status" value="2"/>
</dbReference>